<comment type="caution">
    <text evidence="1">The sequence shown here is derived from an EMBL/GenBank/DDBJ whole genome shotgun (WGS) entry which is preliminary data.</text>
</comment>
<evidence type="ECO:0000313" key="1">
    <source>
        <dbReference type="EMBL" id="PTL95041.1"/>
    </source>
</evidence>
<dbReference type="EMBL" id="PXNS01000004">
    <property type="protein sequence ID" value="PTL95041.1"/>
    <property type="molecule type" value="Genomic_DNA"/>
</dbReference>
<organism evidence="1 2">
    <name type="scientific">Halomonas litopenaei</name>
    <dbReference type="NCBI Taxonomy" id="2109328"/>
    <lineage>
        <taxon>Bacteria</taxon>
        <taxon>Pseudomonadati</taxon>
        <taxon>Pseudomonadota</taxon>
        <taxon>Gammaproteobacteria</taxon>
        <taxon>Oceanospirillales</taxon>
        <taxon>Halomonadaceae</taxon>
        <taxon>Halomonas</taxon>
    </lineage>
</organism>
<sequence>MRKRSLRGVNEHFDPIINAVLPSAGTFQTSPRVLPATAKGAGIAAIRGLLNTEEPGMVVAGMGLHETLA</sequence>
<reference evidence="1 2" key="1">
    <citation type="submission" date="2018-03" db="EMBL/GenBank/DDBJ databases">
        <authorList>
            <person name="Zhou J."/>
            <person name="Li X."/>
            <person name="Xue M."/>
            <person name="Yin J."/>
        </authorList>
    </citation>
    <scope>NUCLEOTIDE SEQUENCE [LARGE SCALE GENOMIC DNA]</scope>
    <source>
        <strain evidence="1 2">SYSU ZJ2214</strain>
    </source>
</reference>
<name>A0ABX5J144_9GAMM</name>
<accession>A0ABX5J144</accession>
<gene>
    <name evidence="1" type="ORF">C6W88_06700</name>
</gene>
<evidence type="ECO:0000313" key="2">
    <source>
        <dbReference type="Proteomes" id="UP000241895"/>
    </source>
</evidence>
<dbReference type="Proteomes" id="UP000241895">
    <property type="component" value="Unassembled WGS sequence"/>
</dbReference>
<proteinExistence type="predicted"/>
<keyword evidence="2" id="KW-1185">Reference proteome</keyword>
<protein>
    <submittedName>
        <fullName evidence="1">Uncharacterized protein</fullName>
    </submittedName>
</protein>